<dbReference type="GO" id="GO:0031145">
    <property type="term" value="P:anaphase-promoting complex-dependent catabolic process"/>
    <property type="evidence" value="ECO:0007669"/>
    <property type="project" value="TreeGrafter"/>
</dbReference>
<dbReference type="GO" id="GO:0045842">
    <property type="term" value="P:positive regulation of mitotic metaphase/anaphase transition"/>
    <property type="evidence" value="ECO:0007669"/>
    <property type="project" value="TreeGrafter"/>
</dbReference>
<dbReference type="Pfam" id="PF12862">
    <property type="entry name" value="ANAPC5"/>
    <property type="match status" value="1"/>
</dbReference>
<dbReference type="GeneID" id="9621319"/>
<keyword evidence="5" id="KW-0833">Ubl conjugation pathway</keyword>
<dbReference type="PANTHER" id="PTHR12830:SF9">
    <property type="entry name" value="ANAPHASE-PROMOTING COMPLEX SUBUNIT 5"/>
    <property type="match status" value="1"/>
</dbReference>
<keyword evidence="6" id="KW-0131">Cell cycle</keyword>
<evidence type="ECO:0000256" key="3">
    <source>
        <dbReference type="ARBA" id="ARBA00022618"/>
    </source>
</evidence>
<keyword evidence="4" id="KW-0498">Mitosis</keyword>
<dbReference type="EMBL" id="GL378556">
    <property type="protein sequence ID" value="EFJ39461.1"/>
    <property type="molecule type" value="Genomic_DNA"/>
</dbReference>
<reference evidence="9 10" key="1">
    <citation type="journal article" date="2010" name="Science">
        <title>Genomic analysis of organismal complexity in the multicellular green alga Volvox carteri.</title>
        <authorList>
            <person name="Prochnik S.E."/>
            <person name="Umen J."/>
            <person name="Nedelcu A.M."/>
            <person name="Hallmann A."/>
            <person name="Miller S.M."/>
            <person name="Nishii I."/>
            <person name="Ferris P."/>
            <person name="Kuo A."/>
            <person name="Mitros T."/>
            <person name="Fritz-Laylin L.K."/>
            <person name="Hellsten U."/>
            <person name="Chapman J."/>
            <person name="Simakov O."/>
            <person name="Rensing S.A."/>
            <person name="Terry A."/>
            <person name="Pangilinan J."/>
            <person name="Kapitonov V."/>
            <person name="Jurka J."/>
            <person name="Salamov A."/>
            <person name="Shapiro H."/>
            <person name="Schmutz J."/>
            <person name="Grimwood J."/>
            <person name="Lindquist E."/>
            <person name="Lucas S."/>
            <person name="Grigoriev I.V."/>
            <person name="Schmitt R."/>
            <person name="Kirk D."/>
            <person name="Rokhsar D.S."/>
        </authorList>
    </citation>
    <scope>NUCLEOTIDE SEQUENCE [LARGE SCALE GENOMIC DNA]</scope>
    <source>
        <strain evidence="10">f. Nagariensis / Eve</strain>
    </source>
</reference>
<keyword evidence="3" id="KW-0132">Cell division</keyword>
<protein>
    <recommendedName>
        <fullName evidence="2">Anaphase-promoting complex subunit 5</fullName>
    </recommendedName>
</protein>
<feature type="domain" description="Anaphase-promoting complex subunit 5" evidence="8">
    <location>
        <begin position="1"/>
        <end position="42"/>
    </location>
</feature>
<dbReference type="InParanoid" id="D8ULD9"/>
<evidence type="ECO:0000259" key="8">
    <source>
        <dbReference type="Pfam" id="PF12862"/>
    </source>
</evidence>
<dbReference type="STRING" id="3068.D8ULD9"/>
<dbReference type="GO" id="GO:0005680">
    <property type="term" value="C:anaphase-promoting complex"/>
    <property type="evidence" value="ECO:0007669"/>
    <property type="project" value="InterPro"/>
</dbReference>
<dbReference type="GO" id="GO:0070979">
    <property type="term" value="P:protein K11-linked ubiquitination"/>
    <property type="evidence" value="ECO:0007669"/>
    <property type="project" value="TreeGrafter"/>
</dbReference>
<dbReference type="GO" id="GO:0051301">
    <property type="term" value="P:cell division"/>
    <property type="evidence" value="ECO:0007669"/>
    <property type="project" value="UniProtKB-KW"/>
</dbReference>
<dbReference type="PANTHER" id="PTHR12830">
    <property type="entry name" value="ANAPHASE-PROMOTING COMPLEX SUBUNIT 5"/>
    <property type="match status" value="1"/>
</dbReference>
<evidence type="ECO:0000256" key="2">
    <source>
        <dbReference type="ARBA" id="ARBA00016066"/>
    </source>
</evidence>
<evidence type="ECO:0000256" key="7">
    <source>
        <dbReference type="SAM" id="MobiDB-lite"/>
    </source>
</evidence>
<sequence length="672" mass="67356">MHAGLGHTAEALHALNETMRLAQQCGDPVVLLHALSVLCRLLAAIAPGAPGLPPHGPAALRSSLAHHVQLLRMLRRCRERGRELGQPHLTAFAQLAAARFAMLHDVEPSDSGLHAPPGSLTAAAAAAAVPPSAGAAPAEAPAGAGGEGELRAAPLMVSCAVRDTHALATAASLSAAAPAAPPPTAADGTPPPPQRAAAAASDLYSSPLLFDRSLPIGAAAAMADAVQQLAGAAHLLQSAAWALHGHNTLERAHTMMYLAAFSDPQVGCGTPARFEDRSTACAQLVAAVARRGPAAARAAAAACLGLLAASVCCDGTEDSSPSYSESSAGGGAATAVTAAAAEGSTKASGGWDGGCNALALWGGPALAAAWLCAVHDRALALGDSAAAAQLVGQLCALSDPQAHRDVEIRLEAARRGVLNLLAAGATEEAHRAATELFARCADAGLQAPALRCLMLLAEVHLAAGDPHGAFLHVLACLLPAQPGPGPAGGGVFAAAAAGAAADSSSLGAAVAGGGSGGGRGGRSHDLLAAEALVLLCRVWYELSDGQQLEEVLVLLQDALPLILAHGSVHLQARAQLVLAEMVMSEASSPADLTHCYSQLQRLLAGAAQAATAAEDFRMAAQAACMLAWLHHSQGSVSERDTAAALQETLLDRQAEAEAACASEGRTLHVLRA</sequence>
<dbReference type="RefSeq" id="XP_002959475.1">
    <property type="nucleotide sequence ID" value="XM_002959429.1"/>
</dbReference>
<evidence type="ECO:0000256" key="6">
    <source>
        <dbReference type="ARBA" id="ARBA00023306"/>
    </source>
</evidence>
<evidence type="ECO:0000313" key="10">
    <source>
        <dbReference type="Proteomes" id="UP000001058"/>
    </source>
</evidence>
<evidence type="ECO:0000313" key="9">
    <source>
        <dbReference type="EMBL" id="EFJ39461.1"/>
    </source>
</evidence>
<gene>
    <name evidence="9" type="ORF">VOLCADRAFT_100944</name>
</gene>
<proteinExistence type="inferred from homology"/>
<keyword evidence="10" id="KW-1185">Reference proteome</keyword>
<dbReference type="InterPro" id="IPR026000">
    <property type="entry name" value="Apc5_dom"/>
</dbReference>
<dbReference type="eggNOG" id="KOG4322">
    <property type="taxonomic scope" value="Eukaryota"/>
</dbReference>
<comment type="similarity">
    <text evidence="1">Belongs to the APC5 family.</text>
</comment>
<organism evidence="10">
    <name type="scientific">Volvox carteri f. nagariensis</name>
    <dbReference type="NCBI Taxonomy" id="3068"/>
    <lineage>
        <taxon>Eukaryota</taxon>
        <taxon>Viridiplantae</taxon>
        <taxon>Chlorophyta</taxon>
        <taxon>core chlorophytes</taxon>
        <taxon>Chlorophyceae</taxon>
        <taxon>CS clade</taxon>
        <taxon>Chlamydomonadales</taxon>
        <taxon>Volvocaceae</taxon>
        <taxon>Volvox</taxon>
    </lineage>
</organism>
<evidence type="ECO:0000256" key="1">
    <source>
        <dbReference type="ARBA" id="ARBA00007450"/>
    </source>
</evidence>
<feature type="region of interest" description="Disordered" evidence="7">
    <location>
        <begin position="177"/>
        <end position="198"/>
    </location>
</feature>
<dbReference type="KEGG" id="vcn:VOLCADRAFT_100944"/>
<accession>D8ULD9</accession>
<dbReference type="InterPro" id="IPR037679">
    <property type="entry name" value="Apc5"/>
</dbReference>
<name>D8ULD9_VOLCA</name>
<dbReference type="AlphaFoldDB" id="D8ULD9"/>
<evidence type="ECO:0000256" key="5">
    <source>
        <dbReference type="ARBA" id="ARBA00022786"/>
    </source>
</evidence>
<dbReference type="FunCoup" id="D8ULD9">
    <property type="interactions" value="1133"/>
</dbReference>
<evidence type="ECO:0000256" key="4">
    <source>
        <dbReference type="ARBA" id="ARBA00022776"/>
    </source>
</evidence>
<feature type="compositionally biased region" description="Pro residues" evidence="7">
    <location>
        <begin position="179"/>
        <end position="194"/>
    </location>
</feature>
<dbReference type="OrthoDB" id="547818at2759"/>
<dbReference type="Proteomes" id="UP000001058">
    <property type="component" value="Unassembled WGS sequence"/>
</dbReference>